<dbReference type="AlphaFoldDB" id="A0AAU8NAL6"/>
<dbReference type="RefSeq" id="WP_342554955.1">
    <property type="nucleotide sequence ID" value="NZ_CP159992.1"/>
</dbReference>
<accession>A0AAU8NAL6</accession>
<protein>
    <submittedName>
        <fullName evidence="2">Uncharacterized protein</fullName>
    </submittedName>
</protein>
<name>A0AAU8NAL6_9BACL</name>
<keyword evidence="1" id="KW-1133">Transmembrane helix</keyword>
<organism evidence="2">
    <name type="scientific">Paenibacillus sp. AN1007</name>
    <dbReference type="NCBI Taxonomy" id="3151385"/>
    <lineage>
        <taxon>Bacteria</taxon>
        <taxon>Bacillati</taxon>
        <taxon>Bacillota</taxon>
        <taxon>Bacilli</taxon>
        <taxon>Bacillales</taxon>
        <taxon>Paenibacillaceae</taxon>
        <taxon>Paenibacillus</taxon>
    </lineage>
</organism>
<feature type="transmembrane region" description="Helical" evidence="1">
    <location>
        <begin position="29"/>
        <end position="48"/>
    </location>
</feature>
<evidence type="ECO:0000256" key="1">
    <source>
        <dbReference type="SAM" id="Phobius"/>
    </source>
</evidence>
<keyword evidence="1" id="KW-0812">Transmembrane</keyword>
<evidence type="ECO:0000313" key="2">
    <source>
        <dbReference type="EMBL" id="XCP93110.1"/>
    </source>
</evidence>
<reference evidence="2" key="1">
    <citation type="submission" date="2024-05" db="EMBL/GenBank/DDBJ databases">
        <title>Draft genome assemblies of 36 bacteria isolated from hibernating arctic ground squirrels.</title>
        <authorList>
            <person name="McKee H."/>
            <person name="Mullen L."/>
            <person name="Drown D.M."/>
            <person name="Duddleston K.N."/>
        </authorList>
    </citation>
    <scope>NUCLEOTIDE SEQUENCE</scope>
    <source>
        <strain evidence="2">AN1007</strain>
    </source>
</reference>
<keyword evidence="1" id="KW-0472">Membrane</keyword>
<proteinExistence type="predicted"/>
<dbReference type="EMBL" id="CP159992">
    <property type="protein sequence ID" value="XCP93110.1"/>
    <property type="molecule type" value="Genomic_DNA"/>
</dbReference>
<gene>
    <name evidence="2" type="ORF">ABXS70_17935</name>
</gene>
<sequence>MMEYVEIGLIVVTVLLFIRGAVSRRKSFFRWGIASLLLLLVLFIPSFVNGFQNGFVDGWAAK</sequence>
<feature type="transmembrane region" description="Helical" evidence="1">
    <location>
        <begin position="6"/>
        <end position="22"/>
    </location>
</feature>